<feature type="signal peptide" evidence="1">
    <location>
        <begin position="1"/>
        <end position="26"/>
    </location>
</feature>
<dbReference type="AlphaFoldDB" id="A0A7C3Z2M4"/>
<comment type="caution">
    <text evidence="3">The sequence shown here is derived from an EMBL/GenBank/DDBJ whole genome shotgun (WGS) entry which is preliminary data.</text>
</comment>
<dbReference type="GO" id="GO:0003677">
    <property type="term" value="F:DNA binding"/>
    <property type="evidence" value="ECO:0007669"/>
    <property type="project" value="UniProtKB-KW"/>
</dbReference>
<dbReference type="EMBL" id="DTMF01000302">
    <property type="protein sequence ID" value="HGF35169.1"/>
    <property type="molecule type" value="Genomic_DNA"/>
</dbReference>
<keyword evidence="1" id="KW-0732">Signal</keyword>
<reference evidence="3" key="1">
    <citation type="journal article" date="2020" name="mSystems">
        <title>Genome- and Community-Level Interaction Insights into Carbon Utilization and Element Cycling Functions of Hydrothermarchaeota in Hydrothermal Sediment.</title>
        <authorList>
            <person name="Zhou Z."/>
            <person name="Liu Y."/>
            <person name="Xu W."/>
            <person name="Pan J."/>
            <person name="Luo Z.H."/>
            <person name="Li M."/>
        </authorList>
    </citation>
    <scope>NUCLEOTIDE SEQUENCE [LARGE SCALE GENOMIC DNA]</scope>
    <source>
        <strain evidence="3">SpSt-897</strain>
    </source>
</reference>
<name>A0A7C3Z2M4_9BACT</name>
<evidence type="ECO:0000259" key="2">
    <source>
        <dbReference type="Pfam" id="PF26390"/>
    </source>
</evidence>
<proteinExistence type="predicted"/>
<dbReference type="Pfam" id="PF26390">
    <property type="entry name" value="MamS_MamX"/>
    <property type="match status" value="1"/>
</dbReference>
<gene>
    <name evidence="3" type="ORF">ENW96_12455</name>
</gene>
<feature type="domain" description="Magnetosome protein MamS/MamX" evidence="2">
    <location>
        <begin position="51"/>
        <end position="134"/>
    </location>
</feature>
<evidence type="ECO:0000256" key="1">
    <source>
        <dbReference type="SAM" id="SignalP"/>
    </source>
</evidence>
<keyword evidence="3" id="KW-0238">DNA-binding</keyword>
<accession>A0A7C3Z2M4</accession>
<dbReference type="InterPro" id="IPR058837">
    <property type="entry name" value="MamS_MamX_dom"/>
</dbReference>
<feature type="chain" id="PRO_5028211409" evidence="1">
    <location>
        <begin position="27"/>
        <end position="155"/>
    </location>
</feature>
<sequence length="155" mass="16972">MIPRKIGHGLGLAGFLCLVLVAGAPAQQGKGPWGGWGPTSRYAVMYNPQAVESLEGEITEVERFSGARGMSSGVRLLLKTEAETIPVMLGPSWYLEKQRVQLKVHDRVEVMGCRGRAWGQAAFIAGEVKKGPQVLRLRDAQGVPLWAGQGWRHRR</sequence>
<organism evidence="3">
    <name type="scientific">Desulfobacca acetoxidans</name>
    <dbReference type="NCBI Taxonomy" id="60893"/>
    <lineage>
        <taxon>Bacteria</taxon>
        <taxon>Pseudomonadati</taxon>
        <taxon>Thermodesulfobacteriota</taxon>
        <taxon>Desulfobaccia</taxon>
        <taxon>Desulfobaccales</taxon>
        <taxon>Desulfobaccaceae</taxon>
        <taxon>Desulfobacca</taxon>
    </lineage>
</organism>
<evidence type="ECO:0000313" key="3">
    <source>
        <dbReference type="EMBL" id="HGF35169.1"/>
    </source>
</evidence>
<protein>
    <submittedName>
        <fullName evidence="3">DNA-binding protein</fullName>
    </submittedName>
</protein>